<reference evidence="2" key="1">
    <citation type="submission" date="2020-05" db="EMBL/GenBank/DDBJ databases">
        <authorList>
            <person name="Chiriac C."/>
            <person name="Salcher M."/>
            <person name="Ghai R."/>
            <person name="Kavagutti S V."/>
        </authorList>
    </citation>
    <scope>NUCLEOTIDE SEQUENCE</scope>
</reference>
<accession>A0A6J7QFL7</accession>
<gene>
    <name evidence="2" type="ORF">UFOPK4098_00572</name>
</gene>
<proteinExistence type="predicted"/>
<sequence length="331" mass="35792">MSNISDHLKVAAVFAESVRRELRHLPDDAVADLTDGLESDIASSLLDGVKLADPAEYATDLLRGAGLSIEKQSTGGRSVVSENYDRVLAVFAKAKTFTTGLAPAWWLTRAWVLTQVLGWVLNDSDDTRVLVGQWGEEKMLGVVVFVAVLYLSVVLGRREVKKSRLRNVITLSVVVAGAFLTTGQYQPGSNQGLSYSAARITLPCNLVPNFVGLSVMEMKNMQESGVVSYAIDYYDKETTANMTQTIWNQPATDFRKLIVVEQENPSQMSCATPVVLYVEEGAVATTTIPVPTSSTIASQLSTTTSSVVSRVISTTSSVAKQVNKTTTSLSR</sequence>
<keyword evidence="1" id="KW-0472">Membrane</keyword>
<protein>
    <submittedName>
        <fullName evidence="2">Unannotated protein</fullName>
    </submittedName>
</protein>
<feature type="transmembrane region" description="Helical" evidence="1">
    <location>
        <begin position="168"/>
        <end position="185"/>
    </location>
</feature>
<evidence type="ECO:0000313" key="2">
    <source>
        <dbReference type="EMBL" id="CAB5015891.1"/>
    </source>
</evidence>
<keyword evidence="1" id="KW-1133">Transmembrane helix</keyword>
<organism evidence="2">
    <name type="scientific">freshwater metagenome</name>
    <dbReference type="NCBI Taxonomy" id="449393"/>
    <lineage>
        <taxon>unclassified sequences</taxon>
        <taxon>metagenomes</taxon>
        <taxon>ecological metagenomes</taxon>
    </lineage>
</organism>
<keyword evidence="1" id="KW-0812">Transmembrane</keyword>
<feature type="transmembrane region" description="Helical" evidence="1">
    <location>
        <begin position="139"/>
        <end position="156"/>
    </location>
</feature>
<dbReference type="AlphaFoldDB" id="A0A6J7QFL7"/>
<evidence type="ECO:0000256" key="1">
    <source>
        <dbReference type="SAM" id="Phobius"/>
    </source>
</evidence>
<name>A0A6J7QFL7_9ZZZZ</name>
<dbReference type="EMBL" id="CAFBPN010000020">
    <property type="protein sequence ID" value="CAB5015891.1"/>
    <property type="molecule type" value="Genomic_DNA"/>
</dbReference>